<comment type="caution">
    <text evidence="1">The sequence shown here is derived from an EMBL/GenBank/DDBJ whole genome shotgun (WGS) entry which is preliminary data.</text>
</comment>
<evidence type="ECO:0000313" key="1">
    <source>
        <dbReference type="EMBL" id="KAJ8321347.1"/>
    </source>
</evidence>
<keyword evidence="2" id="KW-1185">Reference proteome</keyword>
<gene>
    <name evidence="1" type="ORF">KUTeg_001108</name>
</gene>
<dbReference type="EMBL" id="JARBDR010000104">
    <property type="protein sequence ID" value="KAJ8321347.1"/>
    <property type="molecule type" value="Genomic_DNA"/>
</dbReference>
<proteinExistence type="predicted"/>
<accession>A0ABQ9FX25</accession>
<sequence length="92" mass="10281">MATVDIITKGRSKVPSIMKLMRKLTFHATHHFVIHAGHIAGVNNSIANSFSRHQMKKFRTLTPAVATERTPCLTESRIMFSIVKSTCYGIIP</sequence>
<protein>
    <submittedName>
        <fullName evidence="1">Uncharacterized protein</fullName>
    </submittedName>
</protein>
<name>A0ABQ9FX25_TEGGR</name>
<reference evidence="1 2" key="1">
    <citation type="submission" date="2022-12" db="EMBL/GenBank/DDBJ databases">
        <title>Chromosome-level genome of Tegillarca granosa.</title>
        <authorList>
            <person name="Kim J."/>
        </authorList>
    </citation>
    <scope>NUCLEOTIDE SEQUENCE [LARGE SCALE GENOMIC DNA]</scope>
    <source>
        <strain evidence="1">Teg-2019</strain>
        <tissue evidence="1">Adductor muscle</tissue>
    </source>
</reference>
<evidence type="ECO:0000313" key="2">
    <source>
        <dbReference type="Proteomes" id="UP001217089"/>
    </source>
</evidence>
<organism evidence="1 2">
    <name type="scientific">Tegillarca granosa</name>
    <name type="common">Malaysian cockle</name>
    <name type="synonym">Anadara granosa</name>
    <dbReference type="NCBI Taxonomy" id="220873"/>
    <lineage>
        <taxon>Eukaryota</taxon>
        <taxon>Metazoa</taxon>
        <taxon>Spiralia</taxon>
        <taxon>Lophotrochozoa</taxon>
        <taxon>Mollusca</taxon>
        <taxon>Bivalvia</taxon>
        <taxon>Autobranchia</taxon>
        <taxon>Pteriomorphia</taxon>
        <taxon>Arcoida</taxon>
        <taxon>Arcoidea</taxon>
        <taxon>Arcidae</taxon>
        <taxon>Tegillarca</taxon>
    </lineage>
</organism>
<dbReference type="Proteomes" id="UP001217089">
    <property type="component" value="Unassembled WGS sequence"/>
</dbReference>